<dbReference type="Proteomes" id="UP001209229">
    <property type="component" value="Unassembled WGS sequence"/>
</dbReference>
<keyword evidence="1" id="KW-0812">Transmembrane</keyword>
<keyword evidence="1" id="KW-0472">Membrane</keyword>
<accession>A0AAE3M8Z3</accession>
<name>A0AAE3M8Z3_9BACT</name>
<reference evidence="2" key="1">
    <citation type="submission" date="2022-10" db="EMBL/GenBank/DDBJ databases">
        <authorList>
            <person name="Yu W.X."/>
        </authorList>
    </citation>
    <scope>NUCLEOTIDE SEQUENCE</scope>
    <source>
        <strain evidence="2">AAT</strain>
    </source>
</reference>
<organism evidence="2 3">
    <name type="scientific">Plebeiibacterium sediminum</name>
    <dbReference type="NCBI Taxonomy" id="2992112"/>
    <lineage>
        <taxon>Bacteria</taxon>
        <taxon>Pseudomonadati</taxon>
        <taxon>Bacteroidota</taxon>
        <taxon>Bacteroidia</taxon>
        <taxon>Marinilabiliales</taxon>
        <taxon>Marinilabiliaceae</taxon>
        <taxon>Plebeiibacterium</taxon>
    </lineage>
</organism>
<dbReference type="AlphaFoldDB" id="A0AAE3M8Z3"/>
<proteinExistence type="predicted"/>
<gene>
    <name evidence="2" type="ORF">OM075_23415</name>
</gene>
<evidence type="ECO:0000313" key="3">
    <source>
        <dbReference type="Proteomes" id="UP001209229"/>
    </source>
</evidence>
<evidence type="ECO:0000313" key="2">
    <source>
        <dbReference type="EMBL" id="MCW3789431.1"/>
    </source>
</evidence>
<feature type="transmembrane region" description="Helical" evidence="1">
    <location>
        <begin position="160"/>
        <end position="185"/>
    </location>
</feature>
<keyword evidence="3" id="KW-1185">Reference proteome</keyword>
<keyword evidence="1" id="KW-1133">Transmembrane helix</keyword>
<dbReference type="RefSeq" id="WP_301192982.1">
    <property type="nucleotide sequence ID" value="NZ_JAPDPJ010000110.1"/>
</dbReference>
<sequence>MKLSLKQTRQQLQSISKKFNWEIDYNNGRGEYNASGLILAREVINEIESLNLFENLINQLKSSVIFTSANDNMNIKTQEGAEIVRSLELLKELIENFLSVLLKTIPEENVDSVNIKLPEISDFDELSKVSRDIHLALTQVILNDEINGETRIVSVENGSIWLNVFVGATAVSVVASLAWSAAVVYKKIQEGKLLEQQVRGLKVKNDSLEDILKAQKAETELLIQAEADFINSEHFKTNEPENIERIKSSLSTLSKLIEKGAEIQPALVAPENVANLFPNPKKILNIESRIKKLADPNDN</sequence>
<evidence type="ECO:0000256" key="1">
    <source>
        <dbReference type="SAM" id="Phobius"/>
    </source>
</evidence>
<protein>
    <submittedName>
        <fullName evidence="2">Uncharacterized protein</fullName>
    </submittedName>
</protein>
<dbReference type="EMBL" id="JAPDPJ010000110">
    <property type="protein sequence ID" value="MCW3789431.1"/>
    <property type="molecule type" value="Genomic_DNA"/>
</dbReference>
<comment type="caution">
    <text evidence="2">The sequence shown here is derived from an EMBL/GenBank/DDBJ whole genome shotgun (WGS) entry which is preliminary data.</text>
</comment>